<evidence type="ECO:0000256" key="9">
    <source>
        <dbReference type="ARBA" id="ARBA00023136"/>
    </source>
</evidence>
<accession>A0A183KZP2</accession>
<evidence type="ECO:0000256" key="6">
    <source>
        <dbReference type="ARBA" id="ARBA00022781"/>
    </source>
</evidence>
<organism evidence="13">
    <name type="scientific">Schistosoma curassoni</name>
    <dbReference type="NCBI Taxonomy" id="6186"/>
    <lineage>
        <taxon>Eukaryota</taxon>
        <taxon>Metazoa</taxon>
        <taxon>Spiralia</taxon>
        <taxon>Lophotrochozoa</taxon>
        <taxon>Platyhelminthes</taxon>
        <taxon>Trematoda</taxon>
        <taxon>Digenea</taxon>
        <taxon>Strigeidida</taxon>
        <taxon>Schistosomatoidea</taxon>
        <taxon>Schistosomatidae</taxon>
        <taxon>Schistosoma</taxon>
    </lineage>
</organism>
<dbReference type="WBParaSite" id="SCUD_0002054201-mRNA-1">
    <property type="protein sequence ID" value="SCUD_0002054201-mRNA-1"/>
    <property type="gene ID" value="SCUD_0002054201"/>
</dbReference>
<protein>
    <submittedName>
        <fullName evidence="13">EXS domain-containing protein</fullName>
    </submittedName>
</protein>
<feature type="compositionally biased region" description="Low complexity" evidence="11">
    <location>
        <begin position="61"/>
        <end position="83"/>
    </location>
</feature>
<dbReference type="AlphaFoldDB" id="A0A183KZP2"/>
<sequence length="257" mass="29563">LEDRTRFIDQYDDNISSNEDEENPFEENHKLSNNKSNQNEQKSPTLNVKFANSVTPLTKQNDNVNHNRNIHNNNNDIKSNNNNKGKEGEENTIIIIDPINDSSDVSQSRYNSTRRPNKNNCLAVKAKNVNTFKSKKKRMTSCCGERSSSPAQPGSFYPLAILFGDKPRVSRRECYFSRDTEGVNLYLRLGAVGFGFGVMIFDGFKIAEPWEEGANSVVSCHGHLWIPLHLLHFVYVFWQTYFLFKHHRVRTMQKSVN</sequence>
<dbReference type="Pfam" id="PF03189">
    <property type="entry name" value="Otopetrin"/>
    <property type="match status" value="1"/>
</dbReference>
<dbReference type="PANTHER" id="PTHR21522">
    <property type="entry name" value="PROTON CHANNEL OTOP"/>
    <property type="match status" value="1"/>
</dbReference>
<comment type="similarity">
    <text evidence="2">Belongs to the otopetrin family.</text>
</comment>
<dbReference type="InterPro" id="IPR004878">
    <property type="entry name" value="Otopetrin"/>
</dbReference>
<keyword evidence="3" id="KW-0813">Transport</keyword>
<evidence type="ECO:0000256" key="10">
    <source>
        <dbReference type="ARBA" id="ARBA00023303"/>
    </source>
</evidence>
<keyword evidence="6" id="KW-0375">Hydrogen ion transport</keyword>
<comment type="subcellular location">
    <subcellularLocation>
        <location evidence="1">Cell membrane</location>
        <topology evidence="1">Multi-pass membrane protein</topology>
    </subcellularLocation>
</comment>
<evidence type="ECO:0000256" key="1">
    <source>
        <dbReference type="ARBA" id="ARBA00004651"/>
    </source>
</evidence>
<feature type="transmembrane region" description="Helical" evidence="12">
    <location>
        <begin position="185"/>
        <end position="204"/>
    </location>
</feature>
<keyword evidence="9 12" id="KW-0472">Membrane</keyword>
<evidence type="ECO:0000313" key="13">
    <source>
        <dbReference type="WBParaSite" id="SCUD_0002054201-mRNA-1"/>
    </source>
</evidence>
<evidence type="ECO:0000256" key="7">
    <source>
        <dbReference type="ARBA" id="ARBA00022989"/>
    </source>
</evidence>
<evidence type="ECO:0000256" key="4">
    <source>
        <dbReference type="ARBA" id="ARBA00022475"/>
    </source>
</evidence>
<keyword evidence="8" id="KW-0406">Ion transport</keyword>
<evidence type="ECO:0000256" key="5">
    <source>
        <dbReference type="ARBA" id="ARBA00022692"/>
    </source>
</evidence>
<evidence type="ECO:0000256" key="3">
    <source>
        <dbReference type="ARBA" id="ARBA00022448"/>
    </source>
</evidence>
<name>A0A183KZP2_9TREM</name>
<keyword evidence="7 12" id="KW-1133">Transmembrane helix</keyword>
<proteinExistence type="inferred from homology"/>
<keyword evidence="4" id="KW-1003">Cell membrane</keyword>
<dbReference type="GO" id="GO:0015252">
    <property type="term" value="F:proton channel activity"/>
    <property type="evidence" value="ECO:0007669"/>
    <property type="project" value="InterPro"/>
</dbReference>
<evidence type="ECO:0000256" key="8">
    <source>
        <dbReference type="ARBA" id="ARBA00023065"/>
    </source>
</evidence>
<feature type="transmembrane region" description="Helical" evidence="12">
    <location>
        <begin position="224"/>
        <end position="244"/>
    </location>
</feature>
<feature type="region of interest" description="Disordered" evidence="11">
    <location>
        <begin position="1"/>
        <end position="46"/>
    </location>
</feature>
<dbReference type="PANTHER" id="PTHR21522:SF32">
    <property type="entry name" value="OTOPETRIN-2"/>
    <property type="match status" value="1"/>
</dbReference>
<keyword evidence="10" id="KW-0407">Ion channel</keyword>
<feature type="compositionally biased region" description="Low complexity" evidence="11">
    <location>
        <begin position="33"/>
        <end position="43"/>
    </location>
</feature>
<keyword evidence="5 12" id="KW-0812">Transmembrane</keyword>
<reference evidence="13" key="1">
    <citation type="submission" date="2016-06" db="UniProtKB">
        <authorList>
            <consortium name="WormBaseParasite"/>
        </authorList>
    </citation>
    <scope>IDENTIFICATION</scope>
</reference>
<evidence type="ECO:0000256" key="11">
    <source>
        <dbReference type="SAM" id="MobiDB-lite"/>
    </source>
</evidence>
<evidence type="ECO:0000256" key="2">
    <source>
        <dbReference type="ARBA" id="ARBA00006513"/>
    </source>
</evidence>
<feature type="region of interest" description="Disordered" evidence="11">
    <location>
        <begin position="58"/>
        <end position="86"/>
    </location>
</feature>
<dbReference type="GO" id="GO:0005886">
    <property type="term" value="C:plasma membrane"/>
    <property type="evidence" value="ECO:0007669"/>
    <property type="project" value="UniProtKB-SubCell"/>
</dbReference>
<evidence type="ECO:0000256" key="12">
    <source>
        <dbReference type="SAM" id="Phobius"/>
    </source>
</evidence>